<dbReference type="AlphaFoldDB" id="A0AAV4UPU1"/>
<reference evidence="2 3" key="1">
    <citation type="submission" date="2021-06" db="EMBL/GenBank/DDBJ databases">
        <title>Caerostris extrusa draft genome.</title>
        <authorList>
            <person name="Kono N."/>
            <person name="Arakawa K."/>
        </authorList>
    </citation>
    <scope>NUCLEOTIDE SEQUENCE [LARGE SCALE GENOMIC DNA]</scope>
</reference>
<organism evidence="2 3">
    <name type="scientific">Caerostris extrusa</name>
    <name type="common">Bark spider</name>
    <name type="synonym">Caerostris bankana</name>
    <dbReference type="NCBI Taxonomy" id="172846"/>
    <lineage>
        <taxon>Eukaryota</taxon>
        <taxon>Metazoa</taxon>
        <taxon>Ecdysozoa</taxon>
        <taxon>Arthropoda</taxon>
        <taxon>Chelicerata</taxon>
        <taxon>Arachnida</taxon>
        <taxon>Araneae</taxon>
        <taxon>Araneomorphae</taxon>
        <taxon>Entelegynae</taxon>
        <taxon>Araneoidea</taxon>
        <taxon>Araneidae</taxon>
        <taxon>Caerostris</taxon>
    </lineage>
</organism>
<keyword evidence="3" id="KW-1185">Reference proteome</keyword>
<proteinExistence type="predicted"/>
<accession>A0AAV4UPU1</accession>
<dbReference type="Proteomes" id="UP001054945">
    <property type="component" value="Unassembled WGS sequence"/>
</dbReference>
<name>A0AAV4UPU1_CAEEX</name>
<evidence type="ECO:0000256" key="1">
    <source>
        <dbReference type="SAM" id="MobiDB-lite"/>
    </source>
</evidence>
<feature type="region of interest" description="Disordered" evidence="1">
    <location>
        <begin position="61"/>
        <end position="82"/>
    </location>
</feature>
<gene>
    <name evidence="2" type="ORF">CEXT_628031</name>
</gene>
<sequence length="82" mass="8709">MPGWPLRHESIRKDAAGRGIHFDPLLRRKGGLKEEAGCIRRAADETAATVDSPGVPSRCVCRGSTLPPPPDAALSSPEDHLG</sequence>
<evidence type="ECO:0000313" key="3">
    <source>
        <dbReference type="Proteomes" id="UP001054945"/>
    </source>
</evidence>
<comment type="caution">
    <text evidence="2">The sequence shown here is derived from an EMBL/GenBank/DDBJ whole genome shotgun (WGS) entry which is preliminary data.</text>
</comment>
<protein>
    <submittedName>
        <fullName evidence="2">Uncharacterized protein</fullName>
    </submittedName>
</protein>
<evidence type="ECO:0000313" key="2">
    <source>
        <dbReference type="EMBL" id="GIY59871.1"/>
    </source>
</evidence>
<dbReference type="EMBL" id="BPLR01013251">
    <property type="protein sequence ID" value="GIY59871.1"/>
    <property type="molecule type" value="Genomic_DNA"/>
</dbReference>